<keyword evidence="3" id="KW-1185">Reference proteome</keyword>
<dbReference type="SUPFAM" id="SSF109604">
    <property type="entry name" value="HD-domain/PDEase-like"/>
    <property type="match status" value="1"/>
</dbReference>
<dbReference type="InterPro" id="IPR011051">
    <property type="entry name" value="RmlC_Cupin_sf"/>
</dbReference>
<evidence type="ECO:0000313" key="2">
    <source>
        <dbReference type="EMBL" id="MBM7570453.1"/>
    </source>
</evidence>
<evidence type="ECO:0000259" key="1">
    <source>
        <dbReference type="PROSITE" id="PS51832"/>
    </source>
</evidence>
<dbReference type="PANTHER" id="PTHR45228">
    <property type="entry name" value="CYCLIC DI-GMP PHOSPHODIESTERASE TM_0186-RELATED"/>
    <property type="match status" value="1"/>
</dbReference>
<dbReference type="EMBL" id="JAFBDR010000003">
    <property type="protein sequence ID" value="MBM7570453.1"/>
    <property type="molecule type" value="Genomic_DNA"/>
</dbReference>
<dbReference type="PANTHER" id="PTHR45228:SF4">
    <property type="entry name" value="LIPOPROTEIN"/>
    <property type="match status" value="1"/>
</dbReference>
<evidence type="ECO:0000313" key="3">
    <source>
        <dbReference type="Proteomes" id="UP001296943"/>
    </source>
</evidence>
<accession>A0ABS2MXE0</accession>
<reference evidence="2 3" key="1">
    <citation type="submission" date="2021-01" db="EMBL/GenBank/DDBJ databases">
        <title>Genomic Encyclopedia of Type Strains, Phase IV (KMG-IV): sequencing the most valuable type-strain genomes for metagenomic binning, comparative biology and taxonomic classification.</title>
        <authorList>
            <person name="Goeker M."/>
        </authorList>
    </citation>
    <scope>NUCLEOTIDE SEQUENCE [LARGE SCALE GENOMIC DNA]</scope>
    <source>
        <strain evidence="2 3">DSM 23711</strain>
    </source>
</reference>
<dbReference type="PROSITE" id="PS51832">
    <property type="entry name" value="HD_GYP"/>
    <property type="match status" value="1"/>
</dbReference>
<sequence length="297" mass="33358">MHFSKGKAIETRTIKGLTVSLLASGFGTEVIHHALKKDSKWALGPDEGWQALEVVFILKGELIWHQAGKEVRVRAGETLSMQPILQDAFFSAKVDTEFLYVTSEPVFHHYSQAVQEMMNLAVTVEEKDGYTADHCERIKDLSMMIGTEMKLNSQEMYELNLGSFLHDVGKVKIPHSILNKPAKLTDEEYSTMKLHTVYGAEMLEETGLPNLVSAAYIVKHHHERFNGSGYPYGLKGDEIPIAAAIVAFVDSYDAMTTERVYSKARPKEQVLEELQQEKGILYHPDVVDAFLSIANKK</sequence>
<dbReference type="Gene3D" id="1.10.3210.10">
    <property type="entry name" value="Hypothetical protein af1432"/>
    <property type="match status" value="1"/>
</dbReference>
<dbReference type="InterPro" id="IPR037522">
    <property type="entry name" value="HD_GYP_dom"/>
</dbReference>
<proteinExistence type="predicted"/>
<dbReference type="InterPro" id="IPR052020">
    <property type="entry name" value="Cyclic_di-GMP/3'3'-cGAMP_PDE"/>
</dbReference>
<organism evidence="2 3">
    <name type="scientific">Aquibacillus albus</name>
    <dbReference type="NCBI Taxonomy" id="1168171"/>
    <lineage>
        <taxon>Bacteria</taxon>
        <taxon>Bacillati</taxon>
        <taxon>Bacillota</taxon>
        <taxon>Bacilli</taxon>
        <taxon>Bacillales</taxon>
        <taxon>Bacillaceae</taxon>
        <taxon>Aquibacillus</taxon>
    </lineage>
</organism>
<comment type="caution">
    <text evidence="2">The sequence shown here is derived from an EMBL/GenBank/DDBJ whole genome shotgun (WGS) entry which is preliminary data.</text>
</comment>
<name>A0ABS2MXE0_9BACI</name>
<dbReference type="Proteomes" id="UP001296943">
    <property type="component" value="Unassembled WGS sequence"/>
</dbReference>
<dbReference type="CDD" id="cd00077">
    <property type="entry name" value="HDc"/>
    <property type="match status" value="1"/>
</dbReference>
<dbReference type="InterPro" id="IPR003607">
    <property type="entry name" value="HD/PDEase_dom"/>
</dbReference>
<dbReference type="SUPFAM" id="SSF51182">
    <property type="entry name" value="RmlC-like cupins"/>
    <property type="match status" value="1"/>
</dbReference>
<gene>
    <name evidence="2" type="ORF">JOC48_000931</name>
</gene>
<dbReference type="SMART" id="SM00471">
    <property type="entry name" value="HDc"/>
    <property type="match status" value="1"/>
</dbReference>
<dbReference type="Pfam" id="PF13487">
    <property type="entry name" value="HD_5"/>
    <property type="match status" value="1"/>
</dbReference>
<feature type="domain" description="HD-GYP" evidence="1">
    <location>
        <begin position="109"/>
        <end position="297"/>
    </location>
</feature>
<protein>
    <submittedName>
        <fullName evidence="2">HD-GYP domain-containing protein (C-di-GMP phosphodiesterase class II)</fullName>
    </submittedName>
</protein>